<feature type="transmembrane region" description="Helical" evidence="4">
    <location>
        <begin position="151"/>
        <end position="177"/>
    </location>
</feature>
<keyword evidence="4" id="KW-1133">Transmembrane helix</keyword>
<keyword evidence="6" id="KW-1185">Reference proteome</keyword>
<keyword evidence="2" id="KW-0408">Iron</keyword>
<feature type="transmembrane region" description="Helical" evidence="4">
    <location>
        <begin position="328"/>
        <end position="348"/>
    </location>
</feature>
<dbReference type="Gene3D" id="1.20.950.20">
    <property type="entry name" value="Transmembrane di-heme cytochromes, Chain C"/>
    <property type="match status" value="1"/>
</dbReference>
<dbReference type="RefSeq" id="WP_369666698.1">
    <property type="nucleotide sequence ID" value="NZ_JBDKXB010000007.1"/>
</dbReference>
<dbReference type="InterPro" id="IPR012830">
    <property type="entry name" value="Citrate_utilization_prot_B"/>
</dbReference>
<dbReference type="InterPro" id="IPR036197">
    <property type="entry name" value="NarG-like_sf"/>
</dbReference>
<evidence type="ECO:0000256" key="4">
    <source>
        <dbReference type="SAM" id="Phobius"/>
    </source>
</evidence>
<keyword evidence="4" id="KW-0472">Membrane</keyword>
<evidence type="ECO:0000256" key="2">
    <source>
        <dbReference type="ARBA" id="ARBA00023004"/>
    </source>
</evidence>
<evidence type="ECO:0000313" key="6">
    <source>
        <dbReference type="Proteomes" id="UP001564408"/>
    </source>
</evidence>
<dbReference type="PROSITE" id="PS00198">
    <property type="entry name" value="4FE4S_FER_1"/>
    <property type="match status" value="1"/>
</dbReference>
<feature type="transmembrane region" description="Helical" evidence="4">
    <location>
        <begin position="108"/>
        <end position="131"/>
    </location>
</feature>
<sequence>MSAPATEPREDSLAEGRRTLALCDVCGFCTGFCPVFRATGERPALTTTDIAYLANLCHNCRACWYACQYAPPHPFAINVPATLARVRFQTYRDHVWPRAFAPLMTHSAAATLVVALLASLLVPLTTLLAVPPERLFASHRVAGAFYEVIPWGLMSALAGLSLGWALLALAIGGLRFWRDTAPTPPRPISLQAWPTASRDLLTLRHLDGGGGGCNDHDDRFTQRRRLFHLALLHGFLLCVAATLTAALYHHLFDWPAPYPVLSAPVLLGTLGGLGLLVGVIGLLLVKLGADPEPTAAETLPADYALLGLIGAVAVSGLILLVLRETPAMGLLLAWHLGTVLAFFLMMPYGKFVHGLYRALALLRHAAEARSSSRTTPTDRS</sequence>
<dbReference type="SUPFAM" id="SSF103501">
    <property type="entry name" value="Respiratory nitrate reductase 1 gamma chain"/>
    <property type="match status" value="1"/>
</dbReference>
<dbReference type="InterPro" id="IPR017900">
    <property type="entry name" value="4Fe4S_Fe_S_CS"/>
</dbReference>
<evidence type="ECO:0000313" key="5">
    <source>
        <dbReference type="EMBL" id="MEY6432312.1"/>
    </source>
</evidence>
<dbReference type="Proteomes" id="UP001564408">
    <property type="component" value="Unassembled WGS sequence"/>
</dbReference>
<protein>
    <submittedName>
        <fullName evidence="5">Tricarballylate utilization 4Fe-4S protein TcuB</fullName>
    </submittedName>
</protein>
<evidence type="ECO:0000256" key="1">
    <source>
        <dbReference type="ARBA" id="ARBA00022723"/>
    </source>
</evidence>
<dbReference type="EMBL" id="JBDKXB010000007">
    <property type="protein sequence ID" value="MEY6432312.1"/>
    <property type="molecule type" value="Genomic_DNA"/>
</dbReference>
<organism evidence="5 6">
    <name type="scientific">Thioalkalicoccus limnaeus</name>
    <dbReference type="NCBI Taxonomy" id="120681"/>
    <lineage>
        <taxon>Bacteria</taxon>
        <taxon>Pseudomonadati</taxon>
        <taxon>Pseudomonadota</taxon>
        <taxon>Gammaproteobacteria</taxon>
        <taxon>Chromatiales</taxon>
        <taxon>Chromatiaceae</taxon>
        <taxon>Thioalkalicoccus</taxon>
    </lineage>
</organism>
<feature type="transmembrane region" description="Helical" evidence="4">
    <location>
        <begin position="260"/>
        <end position="283"/>
    </location>
</feature>
<keyword evidence="4" id="KW-0812">Transmembrane</keyword>
<gene>
    <name evidence="5" type="primary">tcuB</name>
    <name evidence="5" type="ORF">ABC977_07820</name>
</gene>
<reference evidence="5 6" key="1">
    <citation type="submission" date="2024-05" db="EMBL/GenBank/DDBJ databases">
        <title>Genome Sequence and Characterization of the New Strain Purple Sulfur Bacterium of Genus Thioalkalicoccus.</title>
        <authorList>
            <person name="Bryantseva I.A."/>
            <person name="Kyndt J.A."/>
            <person name="Imhoff J.F."/>
        </authorList>
    </citation>
    <scope>NUCLEOTIDE SEQUENCE [LARGE SCALE GENOMIC DNA]</scope>
    <source>
        <strain evidence="5 6">Um2</strain>
    </source>
</reference>
<keyword evidence="3" id="KW-0411">Iron-sulfur</keyword>
<feature type="transmembrane region" description="Helical" evidence="4">
    <location>
        <begin position="226"/>
        <end position="248"/>
    </location>
</feature>
<evidence type="ECO:0000256" key="3">
    <source>
        <dbReference type="ARBA" id="ARBA00023014"/>
    </source>
</evidence>
<dbReference type="SUPFAM" id="SSF46548">
    <property type="entry name" value="alpha-helical ferredoxin"/>
    <property type="match status" value="1"/>
</dbReference>
<name>A0ABV4BG38_9GAMM</name>
<feature type="transmembrane region" description="Helical" evidence="4">
    <location>
        <begin position="303"/>
        <end position="322"/>
    </location>
</feature>
<proteinExistence type="predicted"/>
<keyword evidence="1" id="KW-0479">Metal-binding</keyword>
<dbReference type="NCBIfam" id="TIGR02484">
    <property type="entry name" value="CitB"/>
    <property type="match status" value="1"/>
</dbReference>
<comment type="caution">
    <text evidence="5">The sequence shown here is derived from an EMBL/GenBank/DDBJ whole genome shotgun (WGS) entry which is preliminary data.</text>
</comment>
<accession>A0ABV4BG38</accession>